<protein>
    <submittedName>
        <fullName evidence="1">Uncharacterized protein</fullName>
    </submittedName>
</protein>
<gene>
    <name evidence="1" type="ORF">AMECASPLE_018581</name>
</gene>
<evidence type="ECO:0000313" key="1">
    <source>
        <dbReference type="EMBL" id="MEQ2307477.1"/>
    </source>
</evidence>
<proteinExistence type="predicted"/>
<accession>A0ABV0ZNY0</accession>
<comment type="caution">
    <text evidence="1">The sequence shown here is derived from an EMBL/GenBank/DDBJ whole genome shotgun (WGS) entry which is preliminary data.</text>
</comment>
<keyword evidence="2" id="KW-1185">Reference proteome</keyword>
<reference evidence="1 2" key="1">
    <citation type="submission" date="2021-06" db="EMBL/GenBank/DDBJ databases">
        <authorList>
            <person name="Palmer J.M."/>
        </authorList>
    </citation>
    <scope>NUCLEOTIDE SEQUENCE [LARGE SCALE GENOMIC DNA]</scope>
    <source>
        <strain evidence="1 2">AS_MEX2019</strain>
        <tissue evidence="1">Muscle</tissue>
    </source>
</reference>
<organism evidence="1 2">
    <name type="scientific">Ameca splendens</name>
    <dbReference type="NCBI Taxonomy" id="208324"/>
    <lineage>
        <taxon>Eukaryota</taxon>
        <taxon>Metazoa</taxon>
        <taxon>Chordata</taxon>
        <taxon>Craniata</taxon>
        <taxon>Vertebrata</taxon>
        <taxon>Euteleostomi</taxon>
        <taxon>Actinopterygii</taxon>
        <taxon>Neopterygii</taxon>
        <taxon>Teleostei</taxon>
        <taxon>Neoteleostei</taxon>
        <taxon>Acanthomorphata</taxon>
        <taxon>Ovalentaria</taxon>
        <taxon>Atherinomorphae</taxon>
        <taxon>Cyprinodontiformes</taxon>
        <taxon>Goodeidae</taxon>
        <taxon>Ameca</taxon>
    </lineage>
</organism>
<sequence>MNCRFVLFDHSKHSFGCKDCREISFGMLYAHLERPSLSLWQFTMPVRSALLLSLYHDFQLGDTPRSSAPLLHPIYHSREEPCQSISGATLSTTINQANPVSVKLDVG</sequence>
<dbReference type="EMBL" id="JAHRIP010067286">
    <property type="protein sequence ID" value="MEQ2307477.1"/>
    <property type="molecule type" value="Genomic_DNA"/>
</dbReference>
<name>A0ABV0ZNY0_9TELE</name>
<evidence type="ECO:0000313" key="2">
    <source>
        <dbReference type="Proteomes" id="UP001469553"/>
    </source>
</evidence>
<dbReference type="Proteomes" id="UP001469553">
    <property type="component" value="Unassembled WGS sequence"/>
</dbReference>